<proteinExistence type="predicted"/>
<evidence type="ECO:0000313" key="2">
    <source>
        <dbReference type="EMBL" id="GAA4340327.1"/>
    </source>
</evidence>
<evidence type="ECO:0000313" key="3">
    <source>
        <dbReference type="Proteomes" id="UP001501115"/>
    </source>
</evidence>
<reference evidence="3" key="1">
    <citation type="journal article" date="2019" name="Int. J. Syst. Evol. Microbiol.">
        <title>The Global Catalogue of Microorganisms (GCM) 10K type strain sequencing project: providing services to taxonomists for standard genome sequencing and annotation.</title>
        <authorList>
            <consortium name="The Broad Institute Genomics Platform"/>
            <consortium name="The Broad Institute Genome Sequencing Center for Infectious Disease"/>
            <person name="Wu L."/>
            <person name="Ma J."/>
        </authorList>
    </citation>
    <scope>NUCLEOTIDE SEQUENCE [LARGE SCALE GENOMIC DNA]</scope>
    <source>
        <strain evidence="3">JCM 31290</strain>
    </source>
</reference>
<accession>A0ABP8HJN4</accession>
<evidence type="ECO:0000256" key="1">
    <source>
        <dbReference type="SAM" id="MobiDB-lite"/>
    </source>
</evidence>
<keyword evidence="3" id="KW-1185">Reference proteome</keyword>
<feature type="region of interest" description="Disordered" evidence="1">
    <location>
        <begin position="1"/>
        <end position="24"/>
    </location>
</feature>
<organism evidence="2 3">
    <name type="scientific">Streptomyces venetus</name>
    <dbReference type="NCBI Taxonomy" id="1701086"/>
    <lineage>
        <taxon>Bacteria</taxon>
        <taxon>Bacillati</taxon>
        <taxon>Actinomycetota</taxon>
        <taxon>Actinomycetes</taxon>
        <taxon>Kitasatosporales</taxon>
        <taxon>Streptomycetaceae</taxon>
        <taxon>Streptomyces</taxon>
    </lineage>
</organism>
<name>A0ABP8HJN4_9ACTN</name>
<sequence>MSAAETLSREHPPRVCIPQRGPRDDHDCVLASLLPGFREFVRASVPADGGLRPLRAPDAGEHAED</sequence>
<gene>
    <name evidence="2" type="ORF">GCM10023086_75800</name>
</gene>
<protein>
    <submittedName>
        <fullName evidence="2">Uncharacterized protein</fullName>
    </submittedName>
</protein>
<dbReference type="EMBL" id="BAABET010000019">
    <property type="protein sequence ID" value="GAA4340327.1"/>
    <property type="molecule type" value="Genomic_DNA"/>
</dbReference>
<dbReference type="Proteomes" id="UP001501115">
    <property type="component" value="Unassembled WGS sequence"/>
</dbReference>
<comment type="caution">
    <text evidence="2">The sequence shown here is derived from an EMBL/GenBank/DDBJ whole genome shotgun (WGS) entry which is preliminary data.</text>
</comment>